<dbReference type="EMBL" id="MU118237">
    <property type="protein sequence ID" value="KAF9643365.1"/>
    <property type="molecule type" value="Genomic_DNA"/>
</dbReference>
<reference evidence="1" key="2">
    <citation type="journal article" date="2020" name="Nat. Commun.">
        <title>Large-scale genome sequencing of mycorrhizal fungi provides insights into the early evolution of symbiotic traits.</title>
        <authorList>
            <person name="Miyauchi S."/>
            <person name="Kiss E."/>
            <person name="Kuo A."/>
            <person name="Drula E."/>
            <person name="Kohler A."/>
            <person name="Sanchez-Garcia M."/>
            <person name="Morin E."/>
            <person name="Andreopoulos B."/>
            <person name="Barry K.W."/>
            <person name="Bonito G."/>
            <person name="Buee M."/>
            <person name="Carver A."/>
            <person name="Chen C."/>
            <person name="Cichocki N."/>
            <person name="Clum A."/>
            <person name="Culley D."/>
            <person name="Crous P.W."/>
            <person name="Fauchery L."/>
            <person name="Girlanda M."/>
            <person name="Hayes R.D."/>
            <person name="Keri Z."/>
            <person name="LaButti K."/>
            <person name="Lipzen A."/>
            <person name="Lombard V."/>
            <person name="Magnuson J."/>
            <person name="Maillard F."/>
            <person name="Murat C."/>
            <person name="Nolan M."/>
            <person name="Ohm R.A."/>
            <person name="Pangilinan J."/>
            <person name="Pereira M.F."/>
            <person name="Perotto S."/>
            <person name="Peter M."/>
            <person name="Pfister S."/>
            <person name="Riley R."/>
            <person name="Sitrit Y."/>
            <person name="Stielow J.B."/>
            <person name="Szollosi G."/>
            <person name="Zifcakova L."/>
            <person name="Stursova M."/>
            <person name="Spatafora J.W."/>
            <person name="Tedersoo L."/>
            <person name="Vaario L.M."/>
            <person name="Yamada A."/>
            <person name="Yan M."/>
            <person name="Wang P."/>
            <person name="Xu J."/>
            <person name="Bruns T."/>
            <person name="Baldrian P."/>
            <person name="Vilgalys R."/>
            <person name="Dunand C."/>
            <person name="Henrissat B."/>
            <person name="Grigoriev I.V."/>
            <person name="Hibbett D."/>
            <person name="Nagy L.G."/>
            <person name="Martin F.M."/>
        </authorList>
    </citation>
    <scope>NUCLEOTIDE SEQUENCE</scope>
    <source>
        <strain evidence="1">P2</strain>
    </source>
</reference>
<reference evidence="1" key="1">
    <citation type="submission" date="2019-10" db="EMBL/GenBank/DDBJ databases">
        <authorList>
            <consortium name="DOE Joint Genome Institute"/>
            <person name="Kuo A."/>
            <person name="Miyauchi S."/>
            <person name="Kiss E."/>
            <person name="Drula E."/>
            <person name="Kohler A."/>
            <person name="Sanchez-Garcia M."/>
            <person name="Andreopoulos B."/>
            <person name="Barry K.W."/>
            <person name="Bonito G."/>
            <person name="Buee M."/>
            <person name="Carver A."/>
            <person name="Chen C."/>
            <person name="Cichocki N."/>
            <person name="Clum A."/>
            <person name="Culley D."/>
            <person name="Crous P.W."/>
            <person name="Fauchery L."/>
            <person name="Girlanda M."/>
            <person name="Hayes R."/>
            <person name="Keri Z."/>
            <person name="Labutti K."/>
            <person name="Lipzen A."/>
            <person name="Lombard V."/>
            <person name="Magnuson J."/>
            <person name="Maillard F."/>
            <person name="Morin E."/>
            <person name="Murat C."/>
            <person name="Nolan M."/>
            <person name="Ohm R."/>
            <person name="Pangilinan J."/>
            <person name="Pereira M."/>
            <person name="Perotto S."/>
            <person name="Peter M."/>
            <person name="Riley R."/>
            <person name="Sitrit Y."/>
            <person name="Stielow B."/>
            <person name="Szollosi G."/>
            <person name="Zifcakova L."/>
            <person name="Stursova M."/>
            <person name="Spatafora J.W."/>
            <person name="Tedersoo L."/>
            <person name="Vaario L.-M."/>
            <person name="Yamada A."/>
            <person name="Yan M."/>
            <person name="Wang P."/>
            <person name="Xu J."/>
            <person name="Bruns T."/>
            <person name="Baldrian P."/>
            <person name="Vilgalys R."/>
            <person name="Henrissat B."/>
            <person name="Grigoriev I.V."/>
            <person name="Hibbett D."/>
            <person name="Nagy L.G."/>
            <person name="Martin F.M."/>
        </authorList>
    </citation>
    <scope>NUCLEOTIDE SEQUENCE</scope>
    <source>
        <strain evidence="1">P2</strain>
    </source>
</reference>
<accession>A0ACB6Z1V2</accession>
<organism evidence="1 2">
    <name type="scientific">Thelephora ganbajun</name>
    <name type="common">Ganba fungus</name>
    <dbReference type="NCBI Taxonomy" id="370292"/>
    <lineage>
        <taxon>Eukaryota</taxon>
        <taxon>Fungi</taxon>
        <taxon>Dikarya</taxon>
        <taxon>Basidiomycota</taxon>
        <taxon>Agaricomycotina</taxon>
        <taxon>Agaricomycetes</taxon>
        <taxon>Thelephorales</taxon>
        <taxon>Thelephoraceae</taxon>
        <taxon>Thelephora</taxon>
    </lineage>
</organism>
<evidence type="ECO:0000313" key="2">
    <source>
        <dbReference type="Proteomes" id="UP000886501"/>
    </source>
</evidence>
<proteinExistence type="predicted"/>
<evidence type="ECO:0000313" key="1">
    <source>
        <dbReference type="EMBL" id="KAF9643365.1"/>
    </source>
</evidence>
<name>A0ACB6Z1V2_THEGA</name>
<sequence length="134" mass="14520">MSLKERPPAAAASGLLASHPTTLILDHSRLCPAVEMLHLNPVLDLWHQRGPNGCDKVLDVSRGKQQYQKRPLAPQGHDCQATLAQSLTGTNEVCKASHKDTRLVYLLVPVLQRVSVSSSSNVELAGYKLSSDSV</sequence>
<dbReference type="Proteomes" id="UP000886501">
    <property type="component" value="Unassembled WGS sequence"/>
</dbReference>
<protein>
    <submittedName>
        <fullName evidence="1">Uncharacterized protein</fullName>
    </submittedName>
</protein>
<keyword evidence="2" id="KW-1185">Reference proteome</keyword>
<gene>
    <name evidence="1" type="ORF">BDM02DRAFT_3191778</name>
</gene>
<comment type="caution">
    <text evidence="1">The sequence shown here is derived from an EMBL/GenBank/DDBJ whole genome shotgun (WGS) entry which is preliminary data.</text>
</comment>